<evidence type="ECO:0000313" key="1">
    <source>
        <dbReference type="EMBL" id="KAL0008507.1"/>
    </source>
</evidence>
<keyword evidence="2" id="KW-1185">Reference proteome</keyword>
<reference evidence="1 2" key="1">
    <citation type="submission" date="2024-01" db="EMBL/GenBank/DDBJ databases">
        <title>A telomere-to-telomere, gap-free genome of sweet tea (Lithocarpus litseifolius).</title>
        <authorList>
            <person name="Zhou J."/>
        </authorList>
    </citation>
    <scope>NUCLEOTIDE SEQUENCE [LARGE SCALE GENOMIC DNA]</scope>
    <source>
        <strain evidence="1">Zhou-2022a</strain>
        <tissue evidence="1">Leaf</tissue>
    </source>
</reference>
<comment type="caution">
    <text evidence="1">The sequence shown here is derived from an EMBL/GenBank/DDBJ whole genome shotgun (WGS) entry which is preliminary data.</text>
</comment>
<protein>
    <submittedName>
        <fullName evidence="1">Uncharacterized protein</fullName>
    </submittedName>
</protein>
<gene>
    <name evidence="1" type="ORF">SO802_010009</name>
</gene>
<sequence>MSILSSKRLRDQGVSFFLIQPQMLGLINNRSASLGTLPSIQSKGKARLTSISQGRAMEILFVTRAYGKALCLSVGEEASESNIFEAQRREVIWWNDCMAASLCPPSTVAGTCHNAMSIESRKDWDKYLQERLCKVPLRMRMLTPQTSVVIKEITESLVVLGMPAPKKVNL</sequence>
<dbReference type="EMBL" id="JAZDWU010000003">
    <property type="protein sequence ID" value="KAL0008507.1"/>
    <property type="molecule type" value="Genomic_DNA"/>
</dbReference>
<organism evidence="1 2">
    <name type="scientific">Lithocarpus litseifolius</name>
    <dbReference type="NCBI Taxonomy" id="425828"/>
    <lineage>
        <taxon>Eukaryota</taxon>
        <taxon>Viridiplantae</taxon>
        <taxon>Streptophyta</taxon>
        <taxon>Embryophyta</taxon>
        <taxon>Tracheophyta</taxon>
        <taxon>Spermatophyta</taxon>
        <taxon>Magnoliopsida</taxon>
        <taxon>eudicotyledons</taxon>
        <taxon>Gunneridae</taxon>
        <taxon>Pentapetalae</taxon>
        <taxon>rosids</taxon>
        <taxon>fabids</taxon>
        <taxon>Fagales</taxon>
        <taxon>Fagaceae</taxon>
        <taxon>Lithocarpus</taxon>
    </lineage>
</organism>
<name>A0AAW2DFA0_9ROSI</name>
<proteinExistence type="predicted"/>
<dbReference type="AlphaFoldDB" id="A0AAW2DFA0"/>
<evidence type="ECO:0000313" key="2">
    <source>
        <dbReference type="Proteomes" id="UP001459277"/>
    </source>
</evidence>
<accession>A0AAW2DFA0</accession>
<dbReference type="Proteomes" id="UP001459277">
    <property type="component" value="Unassembled WGS sequence"/>
</dbReference>